<comment type="subcellular location">
    <subcellularLocation>
        <location evidence="1">Cell membrane</location>
        <topology evidence="1">Multi-pass membrane protein</topology>
    </subcellularLocation>
</comment>
<feature type="transmembrane region" description="Helical" evidence="9">
    <location>
        <begin position="416"/>
        <end position="439"/>
    </location>
</feature>
<feature type="transmembrane region" description="Helical" evidence="9">
    <location>
        <begin position="391"/>
        <end position="410"/>
    </location>
</feature>
<dbReference type="NCBIfam" id="TIGR03173">
    <property type="entry name" value="pbuX"/>
    <property type="match status" value="1"/>
</dbReference>
<comment type="caution">
    <text evidence="10">The sequence shown here is derived from an EMBL/GenBank/DDBJ whole genome shotgun (WGS) entry which is preliminary data.</text>
</comment>
<dbReference type="RefSeq" id="WP_311553833.1">
    <property type="nucleotide sequence ID" value="NZ_JAVREJ010000001.1"/>
</dbReference>
<feature type="transmembrane region" description="Helical" evidence="9">
    <location>
        <begin position="206"/>
        <end position="225"/>
    </location>
</feature>
<keyword evidence="11" id="KW-1185">Reference proteome</keyword>
<evidence type="ECO:0000256" key="1">
    <source>
        <dbReference type="ARBA" id="ARBA00004651"/>
    </source>
</evidence>
<comment type="similarity">
    <text evidence="2">Belongs to the nucleobase:cation symporter-2 (NCS2) (TC 2.A.40) family.</text>
</comment>
<feature type="transmembrane region" description="Helical" evidence="9">
    <location>
        <begin position="330"/>
        <end position="353"/>
    </location>
</feature>
<evidence type="ECO:0000256" key="4">
    <source>
        <dbReference type="ARBA" id="ARBA00022475"/>
    </source>
</evidence>
<evidence type="ECO:0000256" key="5">
    <source>
        <dbReference type="ARBA" id="ARBA00022692"/>
    </source>
</evidence>
<feature type="transmembrane region" description="Helical" evidence="9">
    <location>
        <begin position="359"/>
        <end position="379"/>
    </location>
</feature>
<evidence type="ECO:0000256" key="3">
    <source>
        <dbReference type="ARBA" id="ARBA00022448"/>
    </source>
</evidence>
<name>A0ABU2N1Z0_9PSEU</name>
<keyword evidence="4" id="KW-1003">Cell membrane</keyword>
<keyword evidence="7 9" id="KW-0472">Membrane</keyword>
<dbReference type="NCBIfam" id="TIGR00801">
    <property type="entry name" value="ncs2"/>
    <property type="match status" value="1"/>
</dbReference>
<evidence type="ECO:0000256" key="7">
    <source>
        <dbReference type="ARBA" id="ARBA00023136"/>
    </source>
</evidence>
<dbReference type="NCBIfam" id="NF037981">
    <property type="entry name" value="NCS2_1"/>
    <property type="match status" value="1"/>
</dbReference>
<evidence type="ECO:0000313" key="10">
    <source>
        <dbReference type="EMBL" id="MDT0347932.1"/>
    </source>
</evidence>
<gene>
    <name evidence="10" type="ORF">RM445_00145</name>
</gene>
<evidence type="ECO:0000256" key="8">
    <source>
        <dbReference type="SAM" id="MobiDB-lite"/>
    </source>
</evidence>
<evidence type="ECO:0000313" key="11">
    <source>
        <dbReference type="Proteomes" id="UP001183202"/>
    </source>
</evidence>
<keyword evidence="5 9" id="KW-0812">Transmembrane</keyword>
<protein>
    <submittedName>
        <fullName evidence="10">Nucleobase:cation symporter-2 family protein</fullName>
    </submittedName>
</protein>
<keyword evidence="3" id="KW-0813">Transport</keyword>
<dbReference type="Pfam" id="PF00860">
    <property type="entry name" value="Xan_ur_permease"/>
    <property type="match status" value="1"/>
</dbReference>
<dbReference type="InterPro" id="IPR006042">
    <property type="entry name" value="Xan_ur_permease"/>
</dbReference>
<reference evidence="11" key="1">
    <citation type="submission" date="2023-07" db="EMBL/GenBank/DDBJ databases">
        <title>30 novel species of actinomycetes from the DSMZ collection.</title>
        <authorList>
            <person name="Nouioui I."/>
        </authorList>
    </citation>
    <scope>NUCLEOTIDE SEQUENCE [LARGE SCALE GENOMIC DNA]</scope>
    <source>
        <strain evidence="11">DSM 45834</strain>
    </source>
</reference>
<dbReference type="InterPro" id="IPR017588">
    <property type="entry name" value="UacT-like"/>
</dbReference>
<dbReference type="PANTHER" id="PTHR42810:SF4">
    <property type="entry name" value="URIC ACID TRANSPORTER UACT"/>
    <property type="match status" value="1"/>
</dbReference>
<feature type="transmembrane region" description="Helical" evidence="9">
    <location>
        <begin position="245"/>
        <end position="265"/>
    </location>
</feature>
<evidence type="ECO:0000256" key="2">
    <source>
        <dbReference type="ARBA" id="ARBA00008821"/>
    </source>
</evidence>
<proteinExistence type="inferred from homology"/>
<dbReference type="InterPro" id="IPR006043">
    <property type="entry name" value="NCS2"/>
</dbReference>
<feature type="transmembrane region" description="Helical" evidence="9">
    <location>
        <begin position="24"/>
        <end position="45"/>
    </location>
</feature>
<feature type="transmembrane region" description="Helical" evidence="9">
    <location>
        <begin position="57"/>
        <end position="74"/>
    </location>
</feature>
<feature type="region of interest" description="Disordered" evidence="8">
    <location>
        <begin position="459"/>
        <end position="495"/>
    </location>
</feature>
<organism evidence="10 11">
    <name type="scientific">Pseudonocardia charpentierae</name>
    <dbReference type="NCBI Taxonomy" id="3075545"/>
    <lineage>
        <taxon>Bacteria</taxon>
        <taxon>Bacillati</taxon>
        <taxon>Actinomycetota</taxon>
        <taxon>Actinomycetes</taxon>
        <taxon>Pseudonocardiales</taxon>
        <taxon>Pseudonocardiaceae</taxon>
        <taxon>Pseudonocardia</taxon>
    </lineage>
</organism>
<feature type="transmembrane region" description="Helical" evidence="9">
    <location>
        <begin position="178"/>
        <end position="199"/>
    </location>
</feature>
<keyword evidence="6 9" id="KW-1133">Transmembrane helix</keyword>
<evidence type="ECO:0000256" key="9">
    <source>
        <dbReference type="SAM" id="Phobius"/>
    </source>
</evidence>
<feature type="transmembrane region" description="Helical" evidence="9">
    <location>
        <begin position="116"/>
        <end position="135"/>
    </location>
</feature>
<accession>A0ABU2N1Z0</accession>
<dbReference type="PANTHER" id="PTHR42810">
    <property type="entry name" value="PURINE PERMEASE C1399.01C-RELATED"/>
    <property type="match status" value="1"/>
</dbReference>
<dbReference type="Proteomes" id="UP001183202">
    <property type="component" value="Unassembled WGS sequence"/>
</dbReference>
<evidence type="ECO:0000256" key="6">
    <source>
        <dbReference type="ARBA" id="ARBA00022989"/>
    </source>
</evidence>
<dbReference type="PROSITE" id="PS01116">
    <property type="entry name" value="XANTH_URACIL_PERMASE"/>
    <property type="match status" value="1"/>
</dbReference>
<feature type="transmembrane region" description="Helical" evidence="9">
    <location>
        <begin position="142"/>
        <end position="166"/>
    </location>
</feature>
<sequence length="495" mass="50628">MARTSPAATVDRHPVDQMLPVGQLLLYGLQHVMSMYAGVVAVPLIVGTALGLPFADLAYLLTAALLVSGLATLLQTLGIWKIGARLPLVQGTSFAAVASMLAIGKDAGGGVAGLQYIFGAVLVAGVVGFLLSGVFNRLLHFFPPVVTGSVITVIGISLLPVAIRWAGGGQPTAESFGAPANIGLAALTLAIILLIYRFLPGFFSRIAILAGLVVGALVAAALGKADFSRIGEAQWFAVSTPFHFGPPQFAAAAIISMVIVMLVIMTETTADILAIGEVVDRPADGRTVVAGLRADCLATAVSGGLLNSFSASAFAQNVGLVAITGIKSRFVVAASGVILVVLGLFPKVGAIVAAIPLPVLGGAGLALFATVAASGIRALGRVNYEGNNNLIIVALSIGMGVIPIAVPTFYEHFPSWFQTVFDSGISSAAVTAVLLNLLFNVGRSGTPREAALVAESPTVGVTPDYDVPGGVTDARDTDDDARAAPPHRSESRPEH</sequence>
<dbReference type="EMBL" id="JAVREJ010000001">
    <property type="protein sequence ID" value="MDT0347932.1"/>
    <property type="molecule type" value="Genomic_DNA"/>
</dbReference>